<dbReference type="OrthoDB" id="185373at2759"/>
<dbReference type="InterPro" id="IPR050872">
    <property type="entry name" value="PPR_P_subfamily"/>
</dbReference>
<feature type="domain" description="Protein kinase" evidence="6">
    <location>
        <begin position="1139"/>
        <end position="1215"/>
    </location>
</feature>
<dbReference type="GO" id="GO:0004672">
    <property type="term" value="F:protein kinase activity"/>
    <property type="evidence" value="ECO:0007669"/>
    <property type="project" value="InterPro"/>
</dbReference>
<feature type="repeat" description="PPR" evidence="4">
    <location>
        <begin position="224"/>
        <end position="254"/>
    </location>
</feature>
<evidence type="ECO:0000256" key="2">
    <source>
        <dbReference type="ARBA" id="ARBA00022737"/>
    </source>
</evidence>
<feature type="repeat" description="PPR" evidence="4">
    <location>
        <begin position="840"/>
        <end position="874"/>
    </location>
</feature>
<dbReference type="Pfam" id="PF01535">
    <property type="entry name" value="PPR"/>
    <property type="match status" value="9"/>
</dbReference>
<keyword evidence="2" id="KW-0677">Repeat</keyword>
<feature type="repeat" description="PPR" evidence="4">
    <location>
        <begin position="467"/>
        <end position="501"/>
    </location>
</feature>
<keyword evidence="8" id="KW-1185">Reference proteome</keyword>
<comment type="caution">
    <text evidence="7">The sequence shown here is derived from an EMBL/GenBank/DDBJ whole genome shotgun (WGS) entry which is preliminary data.</text>
</comment>
<evidence type="ECO:0000259" key="6">
    <source>
        <dbReference type="Pfam" id="PF00069"/>
    </source>
</evidence>
<organism evidence="7 8">
    <name type="scientific">Miscanthus lutarioriparius</name>
    <dbReference type="NCBI Taxonomy" id="422564"/>
    <lineage>
        <taxon>Eukaryota</taxon>
        <taxon>Viridiplantae</taxon>
        <taxon>Streptophyta</taxon>
        <taxon>Embryophyta</taxon>
        <taxon>Tracheophyta</taxon>
        <taxon>Spermatophyta</taxon>
        <taxon>Magnoliopsida</taxon>
        <taxon>Liliopsida</taxon>
        <taxon>Poales</taxon>
        <taxon>Poaceae</taxon>
        <taxon>PACMAD clade</taxon>
        <taxon>Panicoideae</taxon>
        <taxon>Andropogonodae</taxon>
        <taxon>Andropogoneae</taxon>
        <taxon>Saccharinae</taxon>
        <taxon>Miscanthus</taxon>
    </lineage>
</organism>
<dbReference type="InterPro" id="IPR002885">
    <property type="entry name" value="PPR_rpt"/>
</dbReference>
<feature type="region of interest" description="Disordered" evidence="5">
    <location>
        <begin position="1064"/>
        <end position="1090"/>
    </location>
</feature>
<feature type="repeat" description="PPR" evidence="4">
    <location>
        <begin position="629"/>
        <end position="663"/>
    </location>
</feature>
<evidence type="ECO:0000256" key="5">
    <source>
        <dbReference type="SAM" id="MobiDB-lite"/>
    </source>
</evidence>
<name>A0A811PPJ9_9POAL</name>
<feature type="repeat" description="PPR" evidence="4">
    <location>
        <begin position="432"/>
        <end position="466"/>
    </location>
</feature>
<feature type="repeat" description="PPR" evidence="4">
    <location>
        <begin position="875"/>
        <end position="909"/>
    </location>
</feature>
<dbReference type="InterPro" id="IPR000719">
    <property type="entry name" value="Prot_kinase_dom"/>
</dbReference>
<dbReference type="PANTHER" id="PTHR46128">
    <property type="entry name" value="MITOCHONDRIAL GROUP I INTRON SPLICING FACTOR CCM1"/>
    <property type="match status" value="1"/>
</dbReference>
<feature type="repeat" description="PPR" evidence="4">
    <location>
        <begin position="362"/>
        <end position="396"/>
    </location>
</feature>
<dbReference type="Proteomes" id="UP000604825">
    <property type="component" value="Unassembled WGS sequence"/>
</dbReference>
<feature type="repeat" description="PPR" evidence="4">
    <location>
        <begin position="910"/>
        <end position="944"/>
    </location>
</feature>
<dbReference type="Gene3D" id="1.10.510.10">
    <property type="entry name" value="Transferase(Phosphotransferase) domain 1"/>
    <property type="match status" value="1"/>
</dbReference>
<feature type="repeat" description="PPR" evidence="4">
    <location>
        <begin position="328"/>
        <end position="358"/>
    </location>
</feature>
<reference evidence="7" key="1">
    <citation type="submission" date="2020-10" db="EMBL/GenBank/DDBJ databases">
        <authorList>
            <person name="Han B."/>
            <person name="Lu T."/>
            <person name="Zhao Q."/>
            <person name="Huang X."/>
            <person name="Zhao Y."/>
        </authorList>
    </citation>
    <scope>NUCLEOTIDE SEQUENCE</scope>
</reference>
<dbReference type="Gene3D" id="1.25.40.10">
    <property type="entry name" value="Tetratricopeptide repeat domain"/>
    <property type="match status" value="7"/>
</dbReference>
<evidence type="ECO:0000313" key="7">
    <source>
        <dbReference type="EMBL" id="CAD6249686.1"/>
    </source>
</evidence>
<feature type="repeat" description="PPR" evidence="4">
    <location>
        <begin position="664"/>
        <end position="698"/>
    </location>
</feature>
<protein>
    <recommendedName>
        <fullName evidence="6">Protein kinase domain-containing protein</fullName>
    </recommendedName>
</protein>
<feature type="repeat" description="PPR" evidence="4">
    <location>
        <begin position="699"/>
        <end position="735"/>
    </location>
</feature>
<proteinExistence type="inferred from homology"/>
<keyword evidence="3" id="KW-0809">Transit peptide</keyword>
<evidence type="ECO:0000256" key="4">
    <source>
        <dbReference type="PROSITE-ProRule" id="PRU00708"/>
    </source>
</evidence>
<dbReference type="InterPro" id="IPR011990">
    <property type="entry name" value="TPR-like_helical_dom_sf"/>
</dbReference>
<dbReference type="InterPro" id="IPR011009">
    <property type="entry name" value="Kinase-like_dom_sf"/>
</dbReference>
<feature type="repeat" description="PPR" evidence="4">
    <location>
        <begin position="188"/>
        <end position="222"/>
    </location>
</feature>
<dbReference type="SUPFAM" id="SSF56112">
    <property type="entry name" value="Protein kinase-like (PK-like)"/>
    <property type="match status" value="1"/>
</dbReference>
<evidence type="ECO:0000256" key="1">
    <source>
        <dbReference type="ARBA" id="ARBA00007626"/>
    </source>
</evidence>
<dbReference type="GO" id="GO:0005524">
    <property type="term" value="F:ATP binding"/>
    <property type="evidence" value="ECO:0007669"/>
    <property type="project" value="InterPro"/>
</dbReference>
<evidence type="ECO:0000313" key="8">
    <source>
        <dbReference type="Proteomes" id="UP000604825"/>
    </source>
</evidence>
<feature type="repeat" description="PPR" evidence="4">
    <location>
        <begin position="770"/>
        <end position="804"/>
    </location>
</feature>
<feature type="repeat" description="PPR" evidence="4">
    <location>
        <begin position="805"/>
        <end position="839"/>
    </location>
</feature>
<dbReference type="Pfam" id="PF13041">
    <property type="entry name" value="PPR_2"/>
    <property type="match status" value="3"/>
</dbReference>
<dbReference type="Pfam" id="PF00069">
    <property type="entry name" value="Pkinase"/>
    <property type="match status" value="1"/>
</dbReference>
<dbReference type="SUPFAM" id="SSF48452">
    <property type="entry name" value="TPR-like"/>
    <property type="match status" value="1"/>
</dbReference>
<gene>
    <name evidence="7" type="ORF">NCGR_LOCUS33498</name>
</gene>
<dbReference type="NCBIfam" id="TIGR00756">
    <property type="entry name" value="PPR"/>
    <property type="match status" value="12"/>
</dbReference>
<dbReference type="PROSITE" id="PS51375">
    <property type="entry name" value="PPR"/>
    <property type="match status" value="14"/>
</dbReference>
<evidence type="ECO:0000256" key="3">
    <source>
        <dbReference type="ARBA" id="ARBA00022946"/>
    </source>
</evidence>
<dbReference type="AlphaFoldDB" id="A0A811PPJ9"/>
<sequence length="1269" mass="142253">MAARLVMTSELLLWGAPTVLEELLQRERHWLLPPLLAAFRTGSFLVTLQMMRVVNLVGCGTITNAAEAFCQEAGNTGMAVDSDVDNISAMVHRITAVLRSEAPGPSVERKLEGLGANYTPNLVNMVLKRCFKVRQLGFWFFHWAKRLPDFHHTTETYNTMLYIVGEARSFGIMEELVGEMDQEMCPKDIKTWTILLSSYGKVRQIGKMLSTFEAMRKSESILIDSKVYRTVLHALCNANKPELALEFYKDMPSNVEVGTDILRLLMCCLATSDNTAEGAYLIRDDMIEGMKHPEEYCYTEALRSFCIAGKLGDAWKVFQKMNNKSMANSYALENLLRGLCRAGRMDEALQVTEYMKRISDLNSTTFSFLINGYLRKGEHIKAVDLLREMREFGCVPLASSYTQVMQHLFAIDQCEEACGLFEEMLKNSVEPDIVTFTALICGHVRSGHISKAWDVFRNINKNGQKPTLKAYTVFMRELCKVSRHLEAVALLKEMLEYDFRPSETTFCWLISSLRDKSYLEEASYVERMRASFNLRNPRDDQNGKVSGFMLSDDTHQKEQQDYSDGDVEEICRILSSSVDWGSTQQVLEMRSVHFSPNLVDAILKHCKRNSCAALQFFSWVGRRPYYIPITKAYNTAMKLAGSAKDFKHMWYLYKEMLRTGCSPTVDTWNVMVCQNGNAGLSEKALKTFCDMKKCGFLPDKTTYNHLIMYLTHSKGRKIDVAITIFQEMCHAGHIPDNRILFMYLLALCECRKIADATSSVVSLCEQGFSVQAGYSIFLRSLCRADRMEEALHLFDCIEEHGCSRDQYMYGSLIHVLLRRDKFEDAVAKLTEMKNEGILQSAQIYTSFIVYYFQKRDVVKALDVLREMKENGCEPTVVTYSALIRGYMAMGMVLEAWDVFQQMKLKGPAPDFETYSMFMSCLCKAGRSEDGLHLIHDMSDCGFIPSTVNFMTFVHGLNVEGKHELAESVLRNLTHQHGKLGPEMEKDTVRCLASMPGLGIFRLKRESTIKLWALTGLIASGSEDCSLKIGKVLGTCFCLSAAPNITGTGRVLWLKLASLGGAPASGKREAASAGEHTAARPGGRGRARNDGECAASGERGCRLEQGKWRCLPRVGARGCASGVHRRGARGVSSWWRTTSKASNVLLDASFRARLGDFGLARVLDDDREAFTDLHVAGTCGFIAPEYSVGHKASRETDVFAFGALVLEVVTGQLALRAGDPRCPLLSDWVWQMHGRGALLGAVDQSLGADEFDHDEAGRLLLLALVLQVLT</sequence>
<dbReference type="EMBL" id="CAJGYO010000008">
    <property type="protein sequence ID" value="CAD6249686.1"/>
    <property type="molecule type" value="Genomic_DNA"/>
</dbReference>
<dbReference type="PANTHER" id="PTHR46128:SF276">
    <property type="entry name" value="PENTACOTRIPEPTIDE-REPEAT REGION OF PRORP DOMAIN-CONTAINING PROTEIN"/>
    <property type="match status" value="1"/>
</dbReference>
<accession>A0A811PPJ9</accession>
<comment type="similarity">
    <text evidence="1">Belongs to the PPR family. P subfamily.</text>
</comment>